<reference evidence="1 2" key="1">
    <citation type="journal article" date="2016" name="Nat. Commun.">
        <title>Thousands of microbial genomes shed light on interconnected biogeochemical processes in an aquifer system.</title>
        <authorList>
            <person name="Anantharaman K."/>
            <person name="Brown C.T."/>
            <person name="Hug L.A."/>
            <person name="Sharon I."/>
            <person name="Castelle C.J."/>
            <person name="Probst A.J."/>
            <person name="Thomas B.C."/>
            <person name="Singh A."/>
            <person name="Wilkins M.J."/>
            <person name="Karaoz U."/>
            <person name="Brodie E.L."/>
            <person name="Williams K.H."/>
            <person name="Hubbard S.S."/>
            <person name="Banfield J.F."/>
        </authorList>
    </citation>
    <scope>NUCLEOTIDE SEQUENCE [LARGE SCALE GENOMIC DNA]</scope>
</reference>
<dbReference type="EMBL" id="MHRX01000057">
    <property type="protein sequence ID" value="OHA31893.1"/>
    <property type="molecule type" value="Genomic_DNA"/>
</dbReference>
<dbReference type="AlphaFoldDB" id="A0A1G2N760"/>
<evidence type="ECO:0000313" key="2">
    <source>
        <dbReference type="Proteomes" id="UP000176221"/>
    </source>
</evidence>
<dbReference type="Proteomes" id="UP000176221">
    <property type="component" value="Unassembled WGS sequence"/>
</dbReference>
<accession>A0A1G2N760</accession>
<protein>
    <submittedName>
        <fullName evidence="1">Uncharacterized protein</fullName>
    </submittedName>
</protein>
<name>A0A1G2N760_9BACT</name>
<comment type="caution">
    <text evidence="1">The sequence shown here is derived from an EMBL/GenBank/DDBJ whole genome shotgun (WGS) entry which is preliminary data.</text>
</comment>
<sequence length="83" mass="9205">MTKYVKVTVQHGTPIAMDTYYGPLFTDEDVSEFFGRVQKAKNESQFGSTISLEITEYPPGKWSCVSPQLFRGFGACNGASNKD</sequence>
<gene>
    <name evidence="1" type="ORF">A2928_02120</name>
</gene>
<proteinExistence type="predicted"/>
<evidence type="ECO:0000313" key="1">
    <source>
        <dbReference type="EMBL" id="OHA31893.1"/>
    </source>
</evidence>
<organism evidence="1 2">
    <name type="scientific">Candidatus Taylorbacteria bacterium RIFCSPLOWO2_01_FULL_45_15b</name>
    <dbReference type="NCBI Taxonomy" id="1802319"/>
    <lineage>
        <taxon>Bacteria</taxon>
        <taxon>Candidatus Tayloriibacteriota</taxon>
    </lineage>
</organism>